<gene>
    <name evidence="3" type="ORF">HD595_002384</name>
</gene>
<dbReference type="RefSeq" id="WP_253768438.1">
    <property type="nucleotide sequence ID" value="NZ_BAAAVE010000009.1"/>
</dbReference>
<sequence>MNVEDLLAEAMERQVSHVQAPPTLGRTVRRRHRAHVVRFRVAGAALLTAAVAAAVPLALDTGKPAPAASSPTSGQDSVVVDSVTMPDVTGMKIADAVAAVRAAGLGFAEGPEPFGPESADEIVVTQKPAAGAEVVRNSLVALTSMPRAKDPQELGDLGDGRTFGGIHVGYLPEGLAWDRWSGKNRFGRTSYSTSYSPGGDDTRGYGVQVFVYKGEAAGRVRSRMDTMPSVEIGDRKGYLADFTEGGDVADKPGDDTTATIGFFVGDGTAVEVCMSPMYVKQVDAPAELKKIAEGISPAG</sequence>
<accession>A0ABT1JWY1</accession>
<dbReference type="PROSITE" id="PS51178">
    <property type="entry name" value="PASTA"/>
    <property type="match status" value="1"/>
</dbReference>
<keyword evidence="4" id="KW-1185">Reference proteome</keyword>
<dbReference type="SMART" id="SM00740">
    <property type="entry name" value="PASTA"/>
    <property type="match status" value="1"/>
</dbReference>
<feature type="transmembrane region" description="Helical" evidence="1">
    <location>
        <begin position="39"/>
        <end position="59"/>
    </location>
</feature>
<keyword evidence="1" id="KW-0472">Membrane</keyword>
<organism evidence="3 4">
    <name type="scientific">Nonomuraea roseoviolacea subsp. carminata</name>
    <dbReference type="NCBI Taxonomy" id="160689"/>
    <lineage>
        <taxon>Bacteria</taxon>
        <taxon>Bacillati</taxon>
        <taxon>Actinomycetota</taxon>
        <taxon>Actinomycetes</taxon>
        <taxon>Streptosporangiales</taxon>
        <taxon>Streptosporangiaceae</taxon>
        <taxon>Nonomuraea</taxon>
    </lineage>
</organism>
<dbReference type="Proteomes" id="UP001320766">
    <property type="component" value="Unassembled WGS sequence"/>
</dbReference>
<dbReference type="CDD" id="cd06577">
    <property type="entry name" value="PASTA_pknB"/>
    <property type="match status" value="1"/>
</dbReference>
<keyword evidence="1" id="KW-0812">Transmembrane</keyword>
<evidence type="ECO:0000313" key="4">
    <source>
        <dbReference type="Proteomes" id="UP001320766"/>
    </source>
</evidence>
<dbReference type="EMBL" id="JAMZEC010000001">
    <property type="protein sequence ID" value="MCP2346262.1"/>
    <property type="molecule type" value="Genomic_DNA"/>
</dbReference>
<evidence type="ECO:0000313" key="3">
    <source>
        <dbReference type="EMBL" id="MCP2346262.1"/>
    </source>
</evidence>
<evidence type="ECO:0000256" key="1">
    <source>
        <dbReference type="SAM" id="Phobius"/>
    </source>
</evidence>
<dbReference type="Gene3D" id="3.30.10.20">
    <property type="match status" value="1"/>
</dbReference>
<comment type="caution">
    <text evidence="3">The sequence shown here is derived from an EMBL/GenBank/DDBJ whole genome shotgun (WGS) entry which is preliminary data.</text>
</comment>
<dbReference type="Pfam" id="PF03793">
    <property type="entry name" value="PASTA"/>
    <property type="match status" value="1"/>
</dbReference>
<dbReference type="InterPro" id="IPR005543">
    <property type="entry name" value="PASTA_dom"/>
</dbReference>
<feature type="domain" description="PASTA" evidence="2">
    <location>
        <begin position="79"/>
        <end position="146"/>
    </location>
</feature>
<name>A0ABT1JWY1_9ACTN</name>
<evidence type="ECO:0000259" key="2">
    <source>
        <dbReference type="PROSITE" id="PS51178"/>
    </source>
</evidence>
<reference evidence="3 4" key="1">
    <citation type="submission" date="2022-06" db="EMBL/GenBank/DDBJ databases">
        <title>Sequencing the genomes of 1000 actinobacteria strains.</title>
        <authorList>
            <person name="Klenk H.-P."/>
        </authorList>
    </citation>
    <scope>NUCLEOTIDE SEQUENCE [LARGE SCALE GENOMIC DNA]</scope>
    <source>
        <strain evidence="3 4">DSM 44170</strain>
    </source>
</reference>
<protein>
    <recommendedName>
        <fullName evidence="2">PASTA domain-containing protein</fullName>
    </recommendedName>
</protein>
<keyword evidence="1" id="KW-1133">Transmembrane helix</keyword>
<proteinExistence type="predicted"/>